<evidence type="ECO:0000256" key="7">
    <source>
        <dbReference type="RuleBase" id="RU003355"/>
    </source>
</evidence>
<evidence type="ECO:0000256" key="6">
    <source>
        <dbReference type="PROSITE-ProRule" id="PRU01240"/>
    </source>
</evidence>
<feature type="active site" description="Charge relay system" evidence="6">
    <location>
        <position position="232"/>
    </location>
</feature>
<evidence type="ECO:0000313" key="10">
    <source>
        <dbReference type="Proteomes" id="UP000192796"/>
    </source>
</evidence>
<keyword evidence="3" id="KW-0479">Metal-binding</keyword>
<keyword evidence="2 6" id="KW-0645">Protease</keyword>
<dbReference type="InterPro" id="IPR022398">
    <property type="entry name" value="Peptidase_S8_His-AS"/>
</dbReference>
<evidence type="ECO:0000256" key="2">
    <source>
        <dbReference type="ARBA" id="ARBA00022670"/>
    </source>
</evidence>
<keyword evidence="5 6" id="KW-0720">Serine protease</keyword>
<feature type="active site" description="Charge relay system" evidence="6">
    <location>
        <position position="262"/>
    </location>
</feature>
<dbReference type="InterPro" id="IPR000209">
    <property type="entry name" value="Peptidase_S8/S53_dom"/>
</dbReference>
<evidence type="ECO:0000259" key="8">
    <source>
        <dbReference type="Pfam" id="PF00082"/>
    </source>
</evidence>
<dbReference type="OrthoDB" id="9798386at2"/>
<keyword evidence="4 6" id="KW-0378">Hydrolase</keyword>
<name>A0A1V9FFK5_9BACT</name>
<comment type="caution">
    <text evidence="9">The sequence shown here is derived from an EMBL/GenBank/DDBJ whole genome shotgun (WGS) entry which is preliminary data.</text>
</comment>
<dbReference type="InterPro" id="IPR015500">
    <property type="entry name" value="Peptidase_S8_subtilisin-rel"/>
</dbReference>
<dbReference type="PROSITE" id="PS00138">
    <property type="entry name" value="SUBTILASE_SER"/>
    <property type="match status" value="1"/>
</dbReference>
<evidence type="ECO:0000256" key="1">
    <source>
        <dbReference type="ARBA" id="ARBA00011073"/>
    </source>
</evidence>
<keyword evidence="10" id="KW-1185">Reference proteome</keyword>
<dbReference type="STRING" id="1703345.A3860_11185"/>
<dbReference type="PROSITE" id="PS51892">
    <property type="entry name" value="SUBTILASE"/>
    <property type="match status" value="1"/>
</dbReference>
<evidence type="ECO:0000256" key="5">
    <source>
        <dbReference type="ARBA" id="ARBA00022825"/>
    </source>
</evidence>
<evidence type="ECO:0000313" key="9">
    <source>
        <dbReference type="EMBL" id="OQP57120.1"/>
    </source>
</evidence>
<dbReference type="PRINTS" id="PR00723">
    <property type="entry name" value="SUBTILISIN"/>
</dbReference>
<accession>A0A1V9FFK5</accession>
<dbReference type="Proteomes" id="UP000192796">
    <property type="component" value="Unassembled WGS sequence"/>
</dbReference>
<dbReference type="InterPro" id="IPR034202">
    <property type="entry name" value="Subtilisin_Carlsberg-like"/>
</dbReference>
<dbReference type="SUPFAM" id="SSF52743">
    <property type="entry name" value="Subtilisin-like"/>
    <property type="match status" value="1"/>
</dbReference>
<dbReference type="PROSITE" id="PS00136">
    <property type="entry name" value="SUBTILASE_ASP"/>
    <property type="match status" value="1"/>
</dbReference>
<proteinExistence type="inferred from homology"/>
<feature type="active site" description="Charge relay system" evidence="6">
    <location>
        <position position="429"/>
    </location>
</feature>
<organism evidence="9 10">
    <name type="scientific">Niastella vici</name>
    <dbReference type="NCBI Taxonomy" id="1703345"/>
    <lineage>
        <taxon>Bacteria</taxon>
        <taxon>Pseudomonadati</taxon>
        <taxon>Bacteroidota</taxon>
        <taxon>Chitinophagia</taxon>
        <taxon>Chitinophagales</taxon>
        <taxon>Chitinophagaceae</taxon>
        <taxon>Niastella</taxon>
    </lineage>
</organism>
<dbReference type="GO" id="GO:0006508">
    <property type="term" value="P:proteolysis"/>
    <property type="evidence" value="ECO:0007669"/>
    <property type="project" value="UniProtKB-KW"/>
</dbReference>
<dbReference type="InterPro" id="IPR036852">
    <property type="entry name" value="Peptidase_S8/S53_dom_sf"/>
</dbReference>
<dbReference type="GO" id="GO:0046872">
    <property type="term" value="F:metal ion binding"/>
    <property type="evidence" value="ECO:0007669"/>
    <property type="project" value="UniProtKB-KW"/>
</dbReference>
<dbReference type="CDD" id="cd07477">
    <property type="entry name" value="Peptidases_S8_Subtilisin_subset"/>
    <property type="match status" value="1"/>
</dbReference>
<dbReference type="PROSITE" id="PS00137">
    <property type="entry name" value="SUBTILASE_HIS"/>
    <property type="match status" value="1"/>
</dbReference>
<dbReference type="EMBL" id="LVYD01000124">
    <property type="protein sequence ID" value="OQP57120.1"/>
    <property type="molecule type" value="Genomic_DNA"/>
</dbReference>
<feature type="domain" description="Peptidase S8/S53" evidence="8">
    <location>
        <begin position="223"/>
        <end position="477"/>
    </location>
</feature>
<sequence length="486" mass="51203">MKEKKQSGEKRYIVTYVDSKTDAVTASQILNVNANSVANGVELMATAAEFGGADVLHLDGIGSTVLSLSDQKAEELKQDNRVLAVEEDVEVFAFETLEDYQHQQDVETASNEQDPYYQLVQEYFKQGFEQGKAESQKSFFEQLQQFLGNPNTRINTGNTSGNAFSRTGNPFTGLQQRTDYPFPTPTTSPFARPTPSQLFPVQPTPWNIAMVKAPAAWARGLRGNGIKVAVIDTGIAAHADLGVSGGASFVPGLASYNDDNGHGTHCAGIIAARNNFIGVIGVAPAASLYAVKVLNSAGSGMTSWILAGMTWARQNGMKVVSMSLGANVPPMVAYQNAITQLTNAGVTVVCAAGNNGQSTTFPYVGAPANSHPLAIAVGAIDINKIIAPWSSRGTHGSPWNPVTLVAPGVSINSTFPFPASSYKTLSGTSMACPHVAGAVALIKQKFPLFTPAQVKAKLIVSSSDLGVPGNDPTYGSGLLNCDKATL</sequence>
<dbReference type="InterPro" id="IPR023828">
    <property type="entry name" value="Peptidase_S8_Ser-AS"/>
</dbReference>
<evidence type="ECO:0000256" key="3">
    <source>
        <dbReference type="ARBA" id="ARBA00022723"/>
    </source>
</evidence>
<dbReference type="InterPro" id="IPR023827">
    <property type="entry name" value="Peptidase_S8_Asp-AS"/>
</dbReference>
<protein>
    <recommendedName>
        <fullName evidence="8">Peptidase S8/S53 domain-containing protein</fullName>
    </recommendedName>
</protein>
<dbReference type="InterPro" id="IPR050131">
    <property type="entry name" value="Peptidase_S8_subtilisin-like"/>
</dbReference>
<dbReference type="Pfam" id="PF00082">
    <property type="entry name" value="Peptidase_S8"/>
    <property type="match status" value="1"/>
</dbReference>
<dbReference type="PANTHER" id="PTHR43806:SF11">
    <property type="entry name" value="CEREVISIN-RELATED"/>
    <property type="match status" value="1"/>
</dbReference>
<comment type="similarity">
    <text evidence="1 6 7">Belongs to the peptidase S8 family.</text>
</comment>
<dbReference type="Gene3D" id="3.40.50.200">
    <property type="entry name" value="Peptidase S8/S53 domain"/>
    <property type="match status" value="1"/>
</dbReference>
<dbReference type="GO" id="GO:0004252">
    <property type="term" value="F:serine-type endopeptidase activity"/>
    <property type="evidence" value="ECO:0007669"/>
    <property type="project" value="UniProtKB-UniRule"/>
</dbReference>
<dbReference type="RefSeq" id="WP_081156085.1">
    <property type="nucleotide sequence ID" value="NZ_LVYD01000124.1"/>
</dbReference>
<gene>
    <name evidence="9" type="ORF">A3860_11185</name>
</gene>
<dbReference type="AlphaFoldDB" id="A0A1V9FFK5"/>
<evidence type="ECO:0000256" key="4">
    <source>
        <dbReference type="ARBA" id="ARBA00022801"/>
    </source>
</evidence>
<dbReference type="PANTHER" id="PTHR43806">
    <property type="entry name" value="PEPTIDASE S8"/>
    <property type="match status" value="1"/>
</dbReference>
<reference evidence="9 10" key="1">
    <citation type="submission" date="2016-03" db="EMBL/GenBank/DDBJ databases">
        <title>Niastella vici sp. nov., isolated from farmland soil.</title>
        <authorList>
            <person name="Chen L."/>
            <person name="Wang D."/>
            <person name="Yang S."/>
            <person name="Wang G."/>
        </authorList>
    </citation>
    <scope>NUCLEOTIDE SEQUENCE [LARGE SCALE GENOMIC DNA]</scope>
    <source>
        <strain evidence="9 10">DJ57</strain>
    </source>
</reference>